<organism evidence="5 6">
    <name type="scientific">Acinetobacter proteolyticus</name>
    <dbReference type="NCBI Taxonomy" id="1776741"/>
    <lineage>
        <taxon>Bacteria</taxon>
        <taxon>Pseudomonadati</taxon>
        <taxon>Pseudomonadota</taxon>
        <taxon>Gammaproteobacteria</taxon>
        <taxon>Moraxellales</taxon>
        <taxon>Moraxellaceae</taxon>
        <taxon>Acinetobacter</taxon>
    </lineage>
</organism>
<dbReference type="RefSeq" id="WP_159724736.1">
    <property type="nucleotide sequence ID" value="NZ_LR732744.1"/>
</dbReference>
<dbReference type="Pfam" id="PF12625">
    <property type="entry name" value="Arabinose_bd"/>
    <property type="match status" value="1"/>
</dbReference>
<evidence type="ECO:0000256" key="1">
    <source>
        <dbReference type="ARBA" id="ARBA00023015"/>
    </source>
</evidence>
<name>A0A653K3P9_9GAMM</name>
<evidence type="ECO:0000313" key="6">
    <source>
        <dbReference type="Proteomes" id="UP000430404"/>
    </source>
</evidence>
<feature type="domain" description="HTH araC/xylS-type" evidence="4">
    <location>
        <begin position="240"/>
        <end position="338"/>
    </location>
</feature>
<evidence type="ECO:0000256" key="3">
    <source>
        <dbReference type="ARBA" id="ARBA00023163"/>
    </source>
</evidence>
<protein>
    <recommendedName>
        <fullName evidence="4">HTH araC/xylS-type domain-containing protein</fullName>
    </recommendedName>
</protein>
<dbReference type="Proteomes" id="UP000430404">
    <property type="component" value="Unassembled WGS sequence"/>
</dbReference>
<keyword evidence="2" id="KW-0238">DNA-binding</keyword>
<dbReference type="InterPro" id="IPR032687">
    <property type="entry name" value="AraC-type_N"/>
</dbReference>
<keyword evidence="1" id="KW-0805">Transcription regulation</keyword>
<dbReference type="GO" id="GO:0005829">
    <property type="term" value="C:cytosol"/>
    <property type="evidence" value="ECO:0007669"/>
    <property type="project" value="TreeGrafter"/>
</dbReference>
<proteinExistence type="predicted"/>
<gene>
    <name evidence="5" type="ORF">ACI8B_160075</name>
</gene>
<dbReference type="PROSITE" id="PS01124">
    <property type="entry name" value="HTH_ARAC_FAMILY_2"/>
    <property type="match status" value="1"/>
</dbReference>
<dbReference type="InterPro" id="IPR018060">
    <property type="entry name" value="HTH_AraC"/>
</dbReference>
<evidence type="ECO:0000256" key="2">
    <source>
        <dbReference type="ARBA" id="ARBA00023125"/>
    </source>
</evidence>
<dbReference type="EMBL" id="CABWKZ010000008">
    <property type="protein sequence ID" value="VXA54431.1"/>
    <property type="molecule type" value="Genomic_DNA"/>
</dbReference>
<dbReference type="PROSITE" id="PS00041">
    <property type="entry name" value="HTH_ARAC_FAMILY_1"/>
    <property type="match status" value="1"/>
</dbReference>
<accession>A0A653K3P9</accession>
<keyword evidence="3" id="KW-0804">Transcription</keyword>
<dbReference type="SMART" id="SM00342">
    <property type="entry name" value="HTH_ARAC"/>
    <property type="match status" value="1"/>
</dbReference>
<dbReference type="GO" id="GO:0003700">
    <property type="term" value="F:DNA-binding transcription factor activity"/>
    <property type="evidence" value="ECO:0007669"/>
    <property type="project" value="InterPro"/>
</dbReference>
<dbReference type="SUPFAM" id="SSF46689">
    <property type="entry name" value="Homeodomain-like"/>
    <property type="match status" value="1"/>
</dbReference>
<dbReference type="Pfam" id="PF12833">
    <property type="entry name" value="HTH_18"/>
    <property type="match status" value="1"/>
</dbReference>
<dbReference type="PANTHER" id="PTHR47894">
    <property type="entry name" value="HTH-TYPE TRANSCRIPTIONAL REGULATOR GADX"/>
    <property type="match status" value="1"/>
</dbReference>
<dbReference type="InterPro" id="IPR018062">
    <property type="entry name" value="HTH_AraC-typ_CS"/>
</dbReference>
<evidence type="ECO:0000313" key="5">
    <source>
        <dbReference type="EMBL" id="VXA54431.1"/>
    </source>
</evidence>
<dbReference type="GO" id="GO:0000976">
    <property type="term" value="F:transcription cis-regulatory region binding"/>
    <property type="evidence" value="ECO:0007669"/>
    <property type="project" value="TreeGrafter"/>
</dbReference>
<sequence length="341" mass="39106">MNYLWSYQRSIHSVRLMADFAAELGMSEIQILKGTGLEQQQLLDPNMLVTGQQELQLIRNLVETFSHRPLLGLEVGQRYHFTTFGSLGLGLISSANIRKALNFALAYFPLSFAFSQFVVSEPPETNSIRIDIEVDEGIPQTLRQFIIERDIAALITVQHDLIQENLCHKVVFDFQPCGEIQPYHELFGVTPEFGGSKSFIILNAEKIDQKLSMANELALHAAEQQCRQILDQRQSQKKYTDQVQYILVNSKGEIPAMEEVADRLYLNSRTLRRYLAQEHTTFIKIREEVRKIMASSYLSSTQTSIEQISEWLGYAEPASFIHAYKRWYGKTPHASRLKNEV</sequence>
<reference evidence="5 6" key="1">
    <citation type="submission" date="2019-10" db="EMBL/GenBank/DDBJ databases">
        <authorList>
            <person name="Karimi E."/>
        </authorList>
    </citation>
    <scope>NUCLEOTIDE SEQUENCE [LARGE SCALE GENOMIC DNA]</scope>
    <source>
        <strain evidence="5">Acinetobacter sp. 8BE</strain>
    </source>
</reference>
<evidence type="ECO:0000259" key="4">
    <source>
        <dbReference type="PROSITE" id="PS01124"/>
    </source>
</evidence>
<dbReference type="PANTHER" id="PTHR47894:SF1">
    <property type="entry name" value="HTH-TYPE TRANSCRIPTIONAL REGULATOR VQSM"/>
    <property type="match status" value="1"/>
</dbReference>
<dbReference type="AlphaFoldDB" id="A0A653K3P9"/>
<dbReference type="InterPro" id="IPR009057">
    <property type="entry name" value="Homeodomain-like_sf"/>
</dbReference>
<dbReference type="Gene3D" id="1.10.10.60">
    <property type="entry name" value="Homeodomain-like"/>
    <property type="match status" value="1"/>
</dbReference>